<evidence type="ECO:0000259" key="3">
    <source>
        <dbReference type="Pfam" id="PF18199"/>
    </source>
</evidence>
<dbReference type="Ensembl" id="ENSMMOT00000000483.1">
    <property type="protein sequence ID" value="ENSMMOP00000000476.1"/>
    <property type="gene ID" value="ENSMMOG00000000392.1"/>
</dbReference>
<reference evidence="4" key="2">
    <citation type="submission" date="2025-09" db="UniProtKB">
        <authorList>
            <consortium name="Ensembl"/>
        </authorList>
    </citation>
    <scope>IDENTIFICATION</scope>
</reference>
<evidence type="ECO:0000313" key="5">
    <source>
        <dbReference type="Proteomes" id="UP000261620"/>
    </source>
</evidence>
<proteinExistence type="predicted"/>
<dbReference type="FunFam" id="1.20.1270.280:FF:000001">
    <property type="entry name" value="dynein heavy chain 7, axonemal"/>
    <property type="match status" value="1"/>
</dbReference>
<dbReference type="InterPro" id="IPR004273">
    <property type="entry name" value="Dynein_heavy_D6_P-loop"/>
</dbReference>
<dbReference type="FunFam" id="3.40.50.300:FF:000362">
    <property type="entry name" value="Dynein, axonemal, heavy chain 6"/>
    <property type="match status" value="1"/>
</dbReference>
<dbReference type="InterPro" id="IPR041228">
    <property type="entry name" value="Dynein_C"/>
</dbReference>
<accession>A0A3Q3VIP2</accession>
<dbReference type="FunFam" id="3.10.490.20:FF:000001">
    <property type="entry name" value="dynein heavy chain 7, axonemal"/>
    <property type="match status" value="1"/>
</dbReference>
<dbReference type="Proteomes" id="UP000261620">
    <property type="component" value="Unplaced"/>
</dbReference>
<dbReference type="STRING" id="94237.ENSMMOP00000000476"/>
<dbReference type="GO" id="GO:0008569">
    <property type="term" value="F:minus-end-directed microtubule motor activity"/>
    <property type="evidence" value="ECO:0007669"/>
    <property type="project" value="InterPro"/>
</dbReference>
<evidence type="ECO:0000259" key="1">
    <source>
        <dbReference type="Pfam" id="PF03028"/>
    </source>
</evidence>
<feature type="domain" description="Dynein heavy chain C-terminal" evidence="3">
    <location>
        <begin position="436"/>
        <end position="735"/>
    </location>
</feature>
<protein>
    <recommendedName>
        <fullName evidence="6">Dynein axonemal heavy chain 1</fullName>
    </recommendedName>
</protein>
<dbReference type="InterPro" id="IPR027417">
    <property type="entry name" value="P-loop_NTPase"/>
</dbReference>
<sequence>MFAFLLCTRIMMNENKIDMAEWRYLLSGGMSVQELDNPAVSWLSDRAWQDVLGLSALDKFNNLAESFSEHLQGFKRYSDSNQPHREELPGTWDTELDSFQKLLILRCLRADCLVQGLQDFVSAQLGQRFIEPQTADLSEVFKESSTSTPLIFVLSPGTDPAADLYKFADAMHFSKKMSAISLGQGQGPWAEAMMHAAMEKGEWVFFQNCHLAPSWMPSLERLIENIDPSKVHRDFRLWLTSLPSNKFPVSILQNGSKMTIEPPRGIKANLQKTYLRLTDDFISSSTKIADLKSLLLSLCLFHGIALERRKFGPLGFNIPYEFTDGDLNICISQLKMFLDEYQDVPYKVLKYTAGEINYGGRVTDDWDRRCLLSMLEDFYCPAVLTDDHVYSSSGVYRQIDTNLDVKGYLGYIRGLPINDTPEVFGLHDNANISFAQNETFALLGAVVRLQPRAAAAGGQTLEEEIVAGIVEKIPEPFDVQEVMEKYPVLYEESMNTVLIQEAIRYNKLLGVISLSLRDIVKALKGLVVMSSELELMANSLFNNVVPDMWNAKAYPSLKPLSSWVSDLLQRINFLQRWILSGIPPVFWISGFFFPQAFLTGTLQNYARRSGTSIDTIGLDFKVMVKSVSEITEKPDIGCYIYGLFLEGARWDNNACILTEARPKELYTEMAVIWLIPEPNRKPPASGIYICPIYKTLTRAGTLSTTGHSTNYVIDVELPTDLTQGHWIKRGVALICALDY</sequence>
<dbReference type="Gene3D" id="1.20.1270.280">
    <property type="match status" value="1"/>
</dbReference>
<name>A0A3Q3VIP2_MOLML</name>
<dbReference type="GO" id="GO:0007018">
    <property type="term" value="P:microtubule-based movement"/>
    <property type="evidence" value="ECO:0007669"/>
    <property type="project" value="InterPro"/>
</dbReference>
<dbReference type="Pfam" id="PF03028">
    <property type="entry name" value="Dynein_heavy"/>
    <property type="match status" value="1"/>
</dbReference>
<dbReference type="InterPro" id="IPR026983">
    <property type="entry name" value="DHC"/>
</dbReference>
<feature type="domain" description="Dynein heavy chain region D6 P-loop" evidence="1">
    <location>
        <begin position="146"/>
        <end position="259"/>
    </location>
</feature>
<keyword evidence="5" id="KW-1185">Reference proteome</keyword>
<dbReference type="Gene3D" id="3.10.490.20">
    <property type="match status" value="1"/>
</dbReference>
<dbReference type="InterPro" id="IPR043160">
    <property type="entry name" value="Dynein_C_barrel"/>
</dbReference>
<dbReference type="GO" id="GO:0045505">
    <property type="term" value="F:dynein intermediate chain binding"/>
    <property type="evidence" value="ECO:0007669"/>
    <property type="project" value="InterPro"/>
</dbReference>
<dbReference type="OMA" id="RIMMNDK"/>
<evidence type="ECO:0008006" key="6">
    <source>
        <dbReference type="Google" id="ProtNLM"/>
    </source>
</evidence>
<dbReference type="PANTHER" id="PTHR22878">
    <property type="entry name" value="DYNEIN HEAVY CHAIN 6, AXONEMAL-LIKE-RELATED"/>
    <property type="match status" value="1"/>
</dbReference>
<dbReference type="InterPro" id="IPR042219">
    <property type="entry name" value="AAA_lid_11_sf"/>
</dbReference>
<feature type="domain" description="Dynein heavy chain AAA lid" evidence="2">
    <location>
        <begin position="292"/>
        <end position="430"/>
    </location>
</feature>
<dbReference type="PANTHER" id="PTHR22878:SF73">
    <property type="entry name" value="DYNEIN AXONEMAL HEAVY CHAIN 1"/>
    <property type="match status" value="1"/>
</dbReference>
<dbReference type="Gene3D" id="3.40.50.300">
    <property type="entry name" value="P-loop containing nucleotide triphosphate hydrolases"/>
    <property type="match status" value="1"/>
</dbReference>
<dbReference type="Pfam" id="PF18198">
    <property type="entry name" value="AAA_lid_11"/>
    <property type="match status" value="1"/>
</dbReference>
<dbReference type="InterPro" id="IPR041658">
    <property type="entry name" value="AAA_lid_11"/>
</dbReference>
<dbReference type="AlphaFoldDB" id="A0A3Q3VIP2"/>
<dbReference type="GO" id="GO:0051959">
    <property type="term" value="F:dynein light intermediate chain binding"/>
    <property type="evidence" value="ECO:0007669"/>
    <property type="project" value="InterPro"/>
</dbReference>
<organism evidence="4 5">
    <name type="scientific">Mola mola</name>
    <name type="common">Ocean sunfish</name>
    <name type="synonym">Tetraodon mola</name>
    <dbReference type="NCBI Taxonomy" id="94237"/>
    <lineage>
        <taxon>Eukaryota</taxon>
        <taxon>Metazoa</taxon>
        <taxon>Chordata</taxon>
        <taxon>Craniata</taxon>
        <taxon>Vertebrata</taxon>
        <taxon>Euteleostomi</taxon>
        <taxon>Actinopterygii</taxon>
        <taxon>Neopterygii</taxon>
        <taxon>Teleostei</taxon>
        <taxon>Neoteleostei</taxon>
        <taxon>Acanthomorphata</taxon>
        <taxon>Eupercaria</taxon>
        <taxon>Tetraodontiformes</taxon>
        <taxon>Molidae</taxon>
        <taxon>Mola</taxon>
    </lineage>
</organism>
<dbReference type="FunFam" id="1.10.8.720:FF:000001">
    <property type="entry name" value="dynein heavy chain 7, axonemal"/>
    <property type="match status" value="1"/>
</dbReference>
<reference evidence="4" key="1">
    <citation type="submission" date="2025-08" db="UniProtKB">
        <authorList>
            <consortium name="Ensembl"/>
        </authorList>
    </citation>
    <scope>IDENTIFICATION</scope>
</reference>
<dbReference type="Gene3D" id="1.10.8.720">
    <property type="entry name" value="Region D6 of dynein motor"/>
    <property type="match status" value="1"/>
</dbReference>
<dbReference type="Pfam" id="PF18199">
    <property type="entry name" value="Dynein_C"/>
    <property type="match status" value="1"/>
</dbReference>
<evidence type="ECO:0000313" key="4">
    <source>
        <dbReference type="Ensembl" id="ENSMMOP00000000476.1"/>
    </source>
</evidence>
<evidence type="ECO:0000259" key="2">
    <source>
        <dbReference type="Pfam" id="PF18198"/>
    </source>
</evidence>
<dbReference type="GO" id="GO:0030286">
    <property type="term" value="C:dynein complex"/>
    <property type="evidence" value="ECO:0007669"/>
    <property type="project" value="InterPro"/>
</dbReference>